<keyword evidence="1" id="KW-1133">Transmembrane helix</keyword>
<reference evidence="2" key="1">
    <citation type="submission" date="2021-04" db="EMBL/GenBank/DDBJ databases">
        <title>Genomic insights into ecological role and evolution of a novel Thermoplasmata order Candidatus Sysuiplasmatales.</title>
        <authorList>
            <person name="Yuan Y."/>
        </authorList>
    </citation>
    <scope>NUCLEOTIDE SEQUENCE</scope>
    <source>
        <strain evidence="3">TUT19-bin139</strain>
        <strain evidence="2">YP2-bin.285</strain>
    </source>
</reference>
<dbReference type="EMBL" id="JAGVSJ010000025">
    <property type="protein sequence ID" value="MBX8632404.1"/>
    <property type="molecule type" value="Genomic_DNA"/>
</dbReference>
<evidence type="ECO:0000313" key="4">
    <source>
        <dbReference type="Proteomes" id="UP000716004"/>
    </source>
</evidence>
<dbReference type="Proteomes" id="UP000750197">
    <property type="component" value="Unassembled WGS sequence"/>
</dbReference>
<name>A0A8J7YLL7_9ARCH</name>
<dbReference type="EMBL" id="JAHEAC010000006">
    <property type="protein sequence ID" value="MBX8643408.1"/>
    <property type="molecule type" value="Genomic_DNA"/>
</dbReference>
<comment type="caution">
    <text evidence="2">The sequence shown here is derived from an EMBL/GenBank/DDBJ whole genome shotgun (WGS) entry which is preliminary data.</text>
</comment>
<evidence type="ECO:0000313" key="3">
    <source>
        <dbReference type="EMBL" id="MBX8643408.1"/>
    </source>
</evidence>
<keyword evidence="1" id="KW-0472">Membrane</keyword>
<sequence length="237" mass="25691">MKVLIFLMVICVMLASAPAYGATQQAQANMIVRSLQSPNISPGGQGSLTITLFNPYNQTMQQSHLTLSIYSFSSSTVHKGMSSIPPDSRPYFVNTGGQNATFTFTLVSGGVERFTLLIQTNYSTPHGTFFSQAVYTVSLYLSFLINGTHIRMGSKGVFTASEWNSIFPTDPAGGSYMNYTYLNRTLGYAGILPDISFGVNTASPLYLFIASGSLAAFFAVVAFVSYSRHAKRRKPSG</sequence>
<feature type="transmembrane region" description="Helical" evidence="1">
    <location>
        <begin position="205"/>
        <end position="226"/>
    </location>
</feature>
<evidence type="ECO:0000256" key="1">
    <source>
        <dbReference type="SAM" id="Phobius"/>
    </source>
</evidence>
<dbReference type="Proteomes" id="UP000716004">
    <property type="component" value="Unassembled WGS sequence"/>
</dbReference>
<keyword evidence="1" id="KW-0812">Transmembrane</keyword>
<protein>
    <submittedName>
        <fullName evidence="2">Uncharacterized protein</fullName>
    </submittedName>
</protein>
<gene>
    <name evidence="2" type="ORF">J9259_07830</name>
    <name evidence="3" type="ORF">KIY12_01580</name>
</gene>
<evidence type="ECO:0000313" key="2">
    <source>
        <dbReference type="EMBL" id="MBX8632404.1"/>
    </source>
</evidence>
<dbReference type="AlphaFoldDB" id="A0A8J7YLL7"/>
<organism evidence="2 4">
    <name type="scientific">Candidatus Sysuiplasma superficiale</name>
    <dbReference type="NCBI Taxonomy" id="2823368"/>
    <lineage>
        <taxon>Archaea</taxon>
        <taxon>Methanobacteriati</taxon>
        <taxon>Thermoplasmatota</taxon>
        <taxon>Thermoplasmata</taxon>
        <taxon>Candidatus Sysuiplasmatales</taxon>
        <taxon>Candidatus Sysuiplasmataceae</taxon>
        <taxon>Candidatus Sysuiplasma</taxon>
    </lineage>
</organism>
<accession>A0A8J7YLL7</accession>
<proteinExistence type="predicted"/>